<dbReference type="EMBL" id="MU273480">
    <property type="protein sequence ID" value="KAI0035764.1"/>
    <property type="molecule type" value="Genomic_DNA"/>
</dbReference>
<organism evidence="1 2">
    <name type="scientific">Vararia minispora EC-137</name>
    <dbReference type="NCBI Taxonomy" id="1314806"/>
    <lineage>
        <taxon>Eukaryota</taxon>
        <taxon>Fungi</taxon>
        <taxon>Dikarya</taxon>
        <taxon>Basidiomycota</taxon>
        <taxon>Agaricomycotina</taxon>
        <taxon>Agaricomycetes</taxon>
        <taxon>Russulales</taxon>
        <taxon>Lachnocladiaceae</taxon>
        <taxon>Vararia</taxon>
    </lineage>
</organism>
<evidence type="ECO:0000313" key="2">
    <source>
        <dbReference type="Proteomes" id="UP000814128"/>
    </source>
</evidence>
<evidence type="ECO:0000313" key="1">
    <source>
        <dbReference type="EMBL" id="KAI0035764.1"/>
    </source>
</evidence>
<name>A0ACB8QV91_9AGAM</name>
<reference evidence="1" key="1">
    <citation type="submission" date="2021-02" db="EMBL/GenBank/DDBJ databases">
        <authorList>
            <consortium name="DOE Joint Genome Institute"/>
            <person name="Ahrendt S."/>
            <person name="Looney B.P."/>
            <person name="Miyauchi S."/>
            <person name="Morin E."/>
            <person name="Drula E."/>
            <person name="Courty P.E."/>
            <person name="Chicoki N."/>
            <person name="Fauchery L."/>
            <person name="Kohler A."/>
            <person name="Kuo A."/>
            <person name="Labutti K."/>
            <person name="Pangilinan J."/>
            <person name="Lipzen A."/>
            <person name="Riley R."/>
            <person name="Andreopoulos W."/>
            <person name="He G."/>
            <person name="Johnson J."/>
            <person name="Barry K.W."/>
            <person name="Grigoriev I.V."/>
            <person name="Nagy L."/>
            <person name="Hibbett D."/>
            <person name="Henrissat B."/>
            <person name="Matheny P.B."/>
            <person name="Labbe J."/>
            <person name="Martin F."/>
        </authorList>
    </citation>
    <scope>NUCLEOTIDE SEQUENCE</scope>
    <source>
        <strain evidence="1">EC-137</strain>
    </source>
</reference>
<dbReference type="Proteomes" id="UP000814128">
    <property type="component" value="Unassembled WGS sequence"/>
</dbReference>
<comment type="caution">
    <text evidence="1">The sequence shown here is derived from an EMBL/GenBank/DDBJ whole genome shotgun (WGS) entry which is preliminary data.</text>
</comment>
<proteinExistence type="predicted"/>
<keyword evidence="2" id="KW-1185">Reference proteome</keyword>
<accession>A0ACB8QV91</accession>
<sequence>MEYLQHVDDVLVRQTCSNFPGHDVFISHIATLLTTCPPAFIYIHDPHTVHGTAQVLRSVLSTLSAFDPSEFTQYRDAPRVTFAQLDAISCFVPRLFYDSALNQLAKWNPTWIDGCENWTNGSSMRFNDSFDGFIHGIQALEEQLREPGVRMVLLVDHAERMKDALHDLVVPLTRLAELSRVDVTTIFLSEVVWEEIKPAKGAAVDPYRMSVSAPGKETAILKMLSNFSAAASVSSEEANPYHPSLSSLYEFFITTLYDTCALFTKDPDELAYIAAARWPGFVQPVLDAYSTKRAEDPDTELDTTGFESRVRLMTHFKSTFVAALEELLPRLTNASAWAEAHVPQSAAPANGESSSPRKRIRNTSANGDDEASNKDEARAVCALPEMSRFVLVAAYIASTNPPKSDLRMFGREAERRRKRKGGGARKNPVRSTQARVPQRLMGPTSFPLDRLLAILGFLLDSYNLDARNPGPEFSPPGSYTELELGRVHVYGAIAELAKMHLLQRTSPPDKIDGPPTFKCGISHDLALTLARDMHIPLLELLYETQN</sequence>
<gene>
    <name evidence="1" type="ORF">K488DRAFT_76457</name>
</gene>
<protein>
    <submittedName>
        <fullName evidence="1">Origin recognition complex subunit 5 C-terminus-domain-containing protein</fullName>
    </submittedName>
</protein>
<reference evidence="1" key="2">
    <citation type="journal article" date="2022" name="New Phytol.">
        <title>Evolutionary transition to the ectomycorrhizal habit in the genomes of a hyperdiverse lineage of mushroom-forming fungi.</title>
        <authorList>
            <person name="Looney B."/>
            <person name="Miyauchi S."/>
            <person name="Morin E."/>
            <person name="Drula E."/>
            <person name="Courty P.E."/>
            <person name="Kohler A."/>
            <person name="Kuo A."/>
            <person name="LaButti K."/>
            <person name="Pangilinan J."/>
            <person name="Lipzen A."/>
            <person name="Riley R."/>
            <person name="Andreopoulos W."/>
            <person name="He G."/>
            <person name="Johnson J."/>
            <person name="Nolan M."/>
            <person name="Tritt A."/>
            <person name="Barry K.W."/>
            <person name="Grigoriev I.V."/>
            <person name="Nagy L.G."/>
            <person name="Hibbett D."/>
            <person name="Henrissat B."/>
            <person name="Matheny P.B."/>
            <person name="Labbe J."/>
            <person name="Martin F.M."/>
        </authorList>
    </citation>
    <scope>NUCLEOTIDE SEQUENCE</scope>
    <source>
        <strain evidence="1">EC-137</strain>
    </source>
</reference>